<organism evidence="6 7">
    <name type="scientific">Steinernema glaseri</name>
    <dbReference type="NCBI Taxonomy" id="37863"/>
    <lineage>
        <taxon>Eukaryota</taxon>
        <taxon>Metazoa</taxon>
        <taxon>Ecdysozoa</taxon>
        <taxon>Nematoda</taxon>
        <taxon>Chromadorea</taxon>
        <taxon>Rhabditida</taxon>
        <taxon>Tylenchina</taxon>
        <taxon>Panagrolaimomorpha</taxon>
        <taxon>Strongyloidoidea</taxon>
        <taxon>Steinernematidae</taxon>
        <taxon>Steinernema</taxon>
    </lineage>
</organism>
<comment type="caution">
    <text evidence="3">Lacks conserved residue(s) required for the propagation of feature annotation.</text>
</comment>
<feature type="disulfide bond" evidence="3">
    <location>
        <begin position="27"/>
        <end position="61"/>
    </location>
</feature>
<dbReference type="GO" id="GO:0006979">
    <property type="term" value="P:response to oxidative stress"/>
    <property type="evidence" value="ECO:0007669"/>
    <property type="project" value="InterPro"/>
</dbReference>
<keyword evidence="6" id="KW-1185">Reference proteome</keyword>
<evidence type="ECO:0000256" key="3">
    <source>
        <dbReference type="PROSITE-ProRule" id="PRU01005"/>
    </source>
</evidence>
<keyword evidence="1" id="KW-0560">Oxidoreductase</keyword>
<evidence type="ECO:0000256" key="4">
    <source>
        <dbReference type="SAM" id="SignalP"/>
    </source>
</evidence>
<dbReference type="InterPro" id="IPR010255">
    <property type="entry name" value="Haem_peroxidase_sf"/>
</dbReference>
<dbReference type="GO" id="GO:0004601">
    <property type="term" value="F:peroxidase activity"/>
    <property type="evidence" value="ECO:0007669"/>
    <property type="project" value="UniProtKB-KW"/>
</dbReference>
<feature type="signal peptide" evidence="4">
    <location>
        <begin position="1"/>
        <end position="19"/>
    </location>
</feature>
<keyword evidence="4" id="KW-0732">Signal</keyword>
<feature type="domain" description="ShKT" evidence="5">
    <location>
        <begin position="27"/>
        <end position="61"/>
    </location>
</feature>
<dbReference type="InterPro" id="IPR003582">
    <property type="entry name" value="ShKT_dom"/>
</dbReference>
<keyword evidence="3" id="KW-1015">Disulfide bond</keyword>
<evidence type="ECO:0000256" key="2">
    <source>
        <dbReference type="PIRSR" id="PIRSR619791-2"/>
    </source>
</evidence>
<dbReference type="WBParaSite" id="L893_g4572.t1">
    <property type="protein sequence ID" value="L893_g4572.t1"/>
    <property type="gene ID" value="L893_g4572"/>
</dbReference>
<accession>A0A1I8AEA8</accession>
<dbReference type="Gene3D" id="1.10.640.10">
    <property type="entry name" value="Haem peroxidase domain superfamily, animal type"/>
    <property type="match status" value="2"/>
</dbReference>
<evidence type="ECO:0000256" key="1">
    <source>
        <dbReference type="ARBA" id="ARBA00022559"/>
    </source>
</evidence>
<evidence type="ECO:0000259" key="5">
    <source>
        <dbReference type="PROSITE" id="PS51670"/>
    </source>
</evidence>
<name>A0A1I8AEA8_9BILA</name>
<keyword evidence="2" id="KW-0479">Metal-binding</keyword>
<dbReference type="GO" id="GO:0005615">
    <property type="term" value="C:extracellular space"/>
    <property type="evidence" value="ECO:0007669"/>
    <property type="project" value="TreeGrafter"/>
</dbReference>
<keyword evidence="2" id="KW-0349">Heme</keyword>
<dbReference type="PROSITE" id="PS50292">
    <property type="entry name" value="PEROXIDASE_3"/>
    <property type="match status" value="1"/>
</dbReference>
<keyword evidence="1" id="KW-0575">Peroxidase</keyword>
<dbReference type="PRINTS" id="PR00457">
    <property type="entry name" value="ANPEROXIDASE"/>
</dbReference>
<feature type="binding site" description="axial binding residue" evidence="2">
    <location>
        <position position="387"/>
    </location>
    <ligand>
        <name>heme b</name>
        <dbReference type="ChEBI" id="CHEBI:60344"/>
    </ligand>
    <ligandPart>
        <name>Fe</name>
        <dbReference type="ChEBI" id="CHEBI:18248"/>
    </ligandPart>
</feature>
<evidence type="ECO:0000313" key="6">
    <source>
        <dbReference type="Proteomes" id="UP000095287"/>
    </source>
</evidence>
<protein>
    <submittedName>
        <fullName evidence="7">ShKT domain-containing protein</fullName>
    </submittedName>
</protein>
<proteinExistence type="predicted"/>
<dbReference type="InterPro" id="IPR037120">
    <property type="entry name" value="Haem_peroxidase_sf_animal"/>
</dbReference>
<dbReference type="PANTHER" id="PTHR11475:SF22">
    <property type="entry name" value="PEROXIDASE SKPO-1"/>
    <property type="match status" value="1"/>
</dbReference>
<evidence type="ECO:0000313" key="7">
    <source>
        <dbReference type="WBParaSite" id="L893_g4572.t1"/>
    </source>
</evidence>
<keyword evidence="2" id="KW-0408">Iron</keyword>
<dbReference type="InterPro" id="IPR019791">
    <property type="entry name" value="Haem_peroxidase_animal"/>
</dbReference>
<dbReference type="GO" id="GO:0046872">
    <property type="term" value="F:metal ion binding"/>
    <property type="evidence" value="ECO:0007669"/>
    <property type="project" value="UniProtKB-KW"/>
</dbReference>
<dbReference type="AlphaFoldDB" id="A0A1I8AEA8"/>
<dbReference type="PROSITE" id="PS51670">
    <property type="entry name" value="SHKT"/>
    <property type="match status" value="1"/>
</dbReference>
<dbReference type="PANTHER" id="PTHR11475">
    <property type="entry name" value="OXIDASE/PEROXIDASE"/>
    <property type="match status" value="1"/>
</dbReference>
<feature type="chain" id="PRO_5009314586" evidence="4">
    <location>
        <begin position="20"/>
        <end position="511"/>
    </location>
</feature>
<reference evidence="7" key="1">
    <citation type="submission" date="2016-11" db="UniProtKB">
        <authorList>
            <consortium name="WormBaseParasite"/>
        </authorList>
    </citation>
    <scope>IDENTIFICATION</scope>
</reference>
<dbReference type="Pfam" id="PF03098">
    <property type="entry name" value="An_peroxidase"/>
    <property type="match status" value="1"/>
</dbReference>
<sequence length="511" mass="57384">MWHVRALLLFGFLAVITGAKRLCIGSCCEQDSRCSKWAHVGKCAEFPRWMLHNCRVSCGVCPEQSECPVAHTLEDRIKRMTKDKFVKQFRMSQCAPINQPTNCALNMCYHLKYRSFDGACNNLNDSLVGAAYRPFKRLLSPNYDDEVNAATGSLKRNLPNPRDVTLQLLRSRKSPTVRPNSLLMQWGQFLAHDLTTTSLDNTCRCGSNDRNRCTDIKSSRDRKCISFTRSIPACETGIRDVPREQVNRNTPFIDASAVYGSDHATATSLRKGGCWGVGLLTDMKATHDHKMGQSFPRLPSETRFAVGDDRSDVFLGLGALHTIFVRLHNKIAEELERINPGWAGHRLFQETRKIVGAYMQVITYQEFLPELLGADFDNLIPPYSGWHKYEENQLSAMQGNDSRVVTGGTDDLVRGMISTPSRAPQTINLQLTEKAFGGFVDMASINIQRGRDHGFQSYNKYREMCDLPPVRNFSKWNSREPEGGLACQPSLPDGRGLTGCPTKCVLGGRRF</sequence>
<dbReference type="Proteomes" id="UP000095287">
    <property type="component" value="Unplaced"/>
</dbReference>
<dbReference type="SUPFAM" id="SSF48113">
    <property type="entry name" value="Heme-dependent peroxidases"/>
    <property type="match status" value="1"/>
</dbReference>
<dbReference type="GO" id="GO:0020037">
    <property type="term" value="F:heme binding"/>
    <property type="evidence" value="ECO:0007669"/>
    <property type="project" value="InterPro"/>
</dbReference>